<dbReference type="Pfam" id="PF00149">
    <property type="entry name" value="Metallophos"/>
    <property type="match status" value="1"/>
</dbReference>
<keyword evidence="2 5" id="KW-0378">Hydrolase</keyword>
<organism evidence="8 9">
    <name type="scientific">Pichia kudriavzevii</name>
    <name type="common">Yeast</name>
    <name type="synonym">Issatchenkia orientalis</name>
    <dbReference type="NCBI Taxonomy" id="4909"/>
    <lineage>
        <taxon>Eukaryota</taxon>
        <taxon>Fungi</taxon>
        <taxon>Dikarya</taxon>
        <taxon>Ascomycota</taxon>
        <taxon>Saccharomycotina</taxon>
        <taxon>Pichiomycetes</taxon>
        <taxon>Pichiales</taxon>
        <taxon>Pichiaceae</taxon>
        <taxon>Pichia</taxon>
    </lineage>
</organism>
<feature type="domain" description="Serine/threonine specific protein phosphatases" evidence="7">
    <location>
        <begin position="369"/>
        <end position="374"/>
    </location>
</feature>
<feature type="region of interest" description="Disordered" evidence="6">
    <location>
        <begin position="94"/>
        <end position="177"/>
    </location>
</feature>
<name>A0A1V2LEF0_PICKU</name>
<dbReference type="InterPro" id="IPR031675">
    <property type="entry name" value="STPPase_N"/>
</dbReference>
<evidence type="ECO:0000259" key="7">
    <source>
        <dbReference type="PROSITE" id="PS00125"/>
    </source>
</evidence>
<dbReference type="AlphaFoldDB" id="A0A1V2LEF0"/>
<comment type="caution">
    <text evidence="8">The sequence shown here is derived from an EMBL/GenBank/DDBJ whole genome shotgun (WGS) entry which is preliminary data.</text>
</comment>
<feature type="compositionally biased region" description="Polar residues" evidence="6">
    <location>
        <begin position="105"/>
        <end position="114"/>
    </location>
</feature>
<feature type="region of interest" description="Disordered" evidence="6">
    <location>
        <begin position="1"/>
        <end position="77"/>
    </location>
</feature>
<evidence type="ECO:0000313" key="8">
    <source>
        <dbReference type="EMBL" id="ONH70252.1"/>
    </source>
</evidence>
<dbReference type="PRINTS" id="PR00114">
    <property type="entry name" value="STPHPHTASE"/>
</dbReference>
<reference evidence="9" key="1">
    <citation type="journal article" date="2017" name="Genome Announc.">
        <title>Genome sequences of Cyberlindnera fabianii 65, Pichia kudriavzevii 129, and Saccharomyces cerevisiae 131 isolated from fermented masau fruits in Zimbabwe.</title>
        <authorList>
            <person name="van Rijswijck I.M.H."/>
            <person name="Derks M.F.L."/>
            <person name="Abee T."/>
            <person name="de Ridder D."/>
            <person name="Smid E.J."/>
        </authorList>
    </citation>
    <scope>NUCLEOTIDE SEQUENCE [LARGE SCALE GENOMIC DNA]</scope>
    <source>
        <strain evidence="9">129</strain>
    </source>
</reference>
<feature type="compositionally biased region" description="Basic and acidic residues" evidence="6">
    <location>
        <begin position="29"/>
        <end position="41"/>
    </location>
</feature>
<dbReference type="InterPro" id="IPR006186">
    <property type="entry name" value="Ser/Thr-sp_prot-phosphatase"/>
</dbReference>
<keyword evidence="1" id="KW-0479">Metal-binding</keyword>
<evidence type="ECO:0000256" key="6">
    <source>
        <dbReference type="SAM" id="MobiDB-lite"/>
    </source>
</evidence>
<dbReference type="GO" id="GO:0004722">
    <property type="term" value="F:protein serine/threonine phosphatase activity"/>
    <property type="evidence" value="ECO:0007669"/>
    <property type="project" value="UniProtKB-EC"/>
</dbReference>
<dbReference type="InterPro" id="IPR029052">
    <property type="entry name" value="Metallo-depent_PP-like"/>
</dbReference>
<feature type="compositionally biased region" description="Polar residues" evidence="6">
    <location>
        <begin position="13"/>
        <end position="26"/>
    </location>
</feature>
<dbReference type="InterPro" id="IPR050341">
    <property type="entry name" value="PP1_catalytic_subunit"/>
</dbReference>
<dbReference type="VEuPathDB" id="FungiDB:C5L36_0B05380"/>
<dbReference type="PANTHER" id="PTHR11668">
    <property type="entry name" value="SERINE/THREONINE PROTEIN PHOSPHATASE"/>
    <property type="match status" value="1"/>
</dbReference>
<dbReference type="SMART" id="SM00156">
    <property type="entry name" value="PP2Ac"/>
    <property type="match status" value="1"/>
</dbReference>
<dbReference type="Pfam" id="PF16891">
    <property type="entry name" value="STPPase_N"/>
    <property type="match status" value="1"/>
</dbReference>
<evidence type="ECO:0000256" key="2">
    <source>
        <dbReference type="ARBA" id="ARBA00022801"/>
    </source>
</evidence>
<dbReference type="EC" id="3.1.3.16" evidence="5"/>
<keyword evidence="3" id="KW-0904">Protein phosphatase</keyword>
<dbReference type="EMBL" id="MQVM01000189">
    <property type="protein sequence ID" value="ONH70252.1"/>
    <property type="molecule type" value="Genomic_DNA"/>
</dbReference>
<dbReference type="Proteomes" id="UP000189274">
    <property type="component" value="Unassembled WGS sequence"/>
</dbReference>
<sequence length="419" mass="47813">MAVLKPKSPILRMNSSTSINDNSIQHMNPIDRQRSNSENHSSHLNNLSRRNSSTTINSTNSKNSRHSKNSRNSRSYLETHGIPTDAFTQMTLEPNMGHLEDNGDQRPNSPTHSKGTSRSNSRSNSRSHSRSHSTSSRNRASLIDQLGNGNVLGDYSNAIEDSGDEGIQPSQMINTDFRGDLQHPNNEQDLLAYEQGENFIYGNNKDQNSQNQNYQEYEHEQAGQLEQNQNHQLEENIPTDHYINPNDYRRKYDLDIEEMIQRLLDAGYAYKRTKSVCLKNSEIAMICSVAREIFLSQPSLLELSAPVKIVGDVHGQYTDLIRIFSKCGFPPASNYLFLGDYVDRGKQSLETILLLLCYKIKFPENFFLLRGNHECAQITRQYGFYDECKRRTNLKTWKLFVDTFNTLPIAAIVASKIFC</sequence>
<evidence type="ECO:0000256" key="4">
    <source>
        <dbReference type="ARBA" id="ARBA00023211"/>
    </source>
</evidence>
<evidence type="ECO:0000313" key="9">
    <source>
        <dbReference type="Proteomes" id="UP000189274"/>
    </source>
</evidence>
<dbReference type="SUPFAM" id="SSF56300">
    <property type="entry name" value="Metallo-dependent phosphatases"/>
    <property type="match status" value="1"/>
</dbReference>
<accession>A0A1V2LEF0</accession>
<feature type="non-terminal residue" evidence="8">
    <location>
        <position position="419"/>
    </location>
</feature>
<dbReference type="GO" id="GO:0005634">
    <property type="term" value="C:nucleus"/>
    <property type="evidence" value="ECO:0007669"/>
    <property type="project" value="TreeGrafter"/>
</dbReference>
<dbReference type="GO" id="GO:0046872">
    <property type="term" value="F:metal ion binding"/>
    <property type="evidence" value="ECO:0007669"/>
    <property type="project" value="UniProtKB-KW"/>
</dbReference>
<feature type="compositionally biased region" description="Low complexity" evidence="6">
    <location>
        <begin position="42"/>
        <end position="62"/>
    </location>
</feature>
<evidence type="ECO:0000256" key="1">
    <source>
        <dbReference type="ARBA" id="ARBA00022723"/>
    </source>
</evidence>
<dbReference type="PROSITE" id="PS00125">
    <property type="entry name" value="SER_THR_PHOSPHATASE"/>
    <property type="match status" value="1"/>
</dbReference>
<dbReference type="Gene3D" id="3.60.21.10">
    <property type="match status" value="1"/>
</dbReference>
<comment type="catalytic activity">
    <reaction evidence="5">
        <text>O-phospho-L-threonyl-[protein] + H2O = L-threonyl-[protein] + phosphate</text>
        <dbReference type="Rhea" id="RHEA:47004"/>
        <dbReference type="Rhea" id="RHEA-COMP:11060"/>
        <dbReference type="Rhea" id="RHEA-COMP:11605"/>
        <dbReference type="ChEBI" id="CHEBI:15377"/>
        <dbReference type="ChEBI" id="CHEBI:30013"/>
        <dbReference type="ChEBI" id="CHEBI:43474"/>
        <dbReference type="ChEBI" id="CHEBI:61977"/>
        <dbReference type="EC" id="3.1.3.16"/>
    </reaction>
</comment>
<dbReference type="PANTHER" id="PTHR11668:SF484">
    <property type="entry name" value="SERINE_THREONINE-PROTEIN PHOSPHATASE PP-Z1-RELATED"/>
    <property type="match status" value="1"/>
</dbReference>
<keyword evidence="4" id="KW-0464">Manganese</keyword>
<proteinExistence type="inferred from homology"/>
<evidence type="ECO:0000256" key="3">
    <source>
        <dbReference type="ARBA" id="ARBA00022912"/>
    </source>
</evidence>
<dbReference type="InterPro" id="IPR004843">
    <property type="entry name" value="Calcineurin-like_PHP"/>
</dbReference>
<gene>
    <name evidence="8" type="ORF">BOH78_5381</name>
</gene>
<comment type="similarity">
    <text evidence="5">Belongs to the PPP phosphatase family.</text>
</comment>
<protein>
    <recommendedName>
        <fullName evidence="5">Serine/threonine-protein phosphatase</fullName>
        <ecNumber evidence="5">3.1.3.16</ecNumber>
    </recommendedName>
</protein>
<dbReference type="GO" id="GO:0005737">
    <property type="term" value="C:cytoplasm"/>
    <property type="evidence" value="ECO:0007669"/>
    <property type="project" value="TreeGrafter"/>
</dbReference>
<evidence type="ECO:0000256" key="5">
    <source>
        <dbReference type="RuleBase" id="RU004273"/>
    </source>
</evidence>